<dbReference type="PANTHER" id="PTHR30386">
    <property type="entry name" value="MEMBRANE FUSION SUBUNIT OF EMRAB-TOLC MULTIDRUG EFFLUX PUMP"/>
    <property type="match status" value="1"/>
</dbReference>
<reference evidence="4 5" key="1">
    <citation type="submission" date="2013-04" db="EMBL/GenBank/DDBJ databases">
        <authorList>
            <person name="Kuznetsov B."/>
            <person name="Ivanovsky R."/>
        </authorList>
    </citation>
    <scope>NUCLEOTIDE SEQUENCE [LARGE SCALE GENOMIC DNA]</scope>
    <source>
        <strain evidence="4 5">MGU-K5</strain>
    </source>
</reference>
<feature type="domain" description="Multidrug resistance protein MdtA-like barrel-sandwich hybrid" evidence="2">
    <location>
        <begin position="62"/>
        <end position="258"/>
    </location>
</feature>
<dbReference type="PATRIC" id="fig|1316936.3.peg.2558"/>
<dbReference type="Proteomes" id="UP000015350">
    <property type="component" value="Unassembled WGS sequence"/>
</dbReference>
<evidence type="ECO:0000259" key="2">
    <source>
        <dbReference type="Pfam" id="PF25917"/>
    </source>
</evidence>
<dbReference type="PANTHER" id="PTHR30386:SF24">
    <property type="entry name" value="MULTIDRUG RESISTANCE EFFLUX PUMP"/>
    <property type="match status" value="1"/>
</dbReference>
<dbReference type="STRING" id="1316936.K678_12826"/>
<protein>
    <submittedName>
        <fullName evidence="4">Multidrug resistance efflux pump</fullName>
    </submittedName>
</protein>
<dbReference type="GO" id="GO:0055085">
    <property type="term" value="P:transmembrane transport"/>
    <property type="evidence" value="ECO:0007669"/>
    <property type="project" value="InterPro"/>
</dbReference>
<proteinExistence type="predicted"/>
<dbReference type="Pfam" id="PF25954">
    <property type="entry name" value="Beta-barrel_RND_2"/>
    <property type="match status" value="1"/>
</dbReference>
<dbReference type="InterPro" id="IPR050739">
    <property type="entry name" value="MFP"/>
</dbReference>
<evidence type="ECO:0000313" key="5">
    <source>
        <dbReference type="Proteomes" id="UP000015350"/>
    </source>
</evidence>
<dbReference type="eggNOG" id="COG1566">
    <property type="taxonomic scope" value="Bacteria"/>
</dbReference>
<dbReference type="SUPFAM" id="SSF111369">
    <property type="entry name" value="HlyD-like secretion proteins"/>
    <property type="match status" value="2"/>
</dbReference>
<evidence type="ECO:0000256" key="1">
    <source>
        <dbReference type="SAM" id="Coils"/>
    </source>
</evidence>
<evidence type="ECO:0000313" key="4">
    <source>
        <dbReference type="EMBL" id="EPY01056.1"/>
    </source>
</evidence>
<dbReference type="InterPro" id="IPR058792">
    <property type="entry name" value="Beta-barrel_RND_2"/>
</dbReference>
<accession>S9TFL5</accession>
<evidence type="ECO:0000259" key="3">
    <source>
        <dbReference type="Pfam" id="PF25954"/>
    </source>
</evidence>
<dbReference type="Gene3D" id="2.40.30.170">
    <property type="match status" value="1"/>
</dbReference>
<organism evidence="4 5">
    <name type="scientific">Magnetospirillum fulvum MGU-K5</name>
    <dbReference type="NCBI Taxonomy" id="1316936"/>
    <lineage>
        <taxon>Bacteria</taxon>
        <taxon>Pseudomonadati</taxon>
        <taxon>Pseudomonadota</taxon>
        <taxon>Alphaproteobacteria</taxon>
        <taxon>Rhodospirillales</taxon>
        <taxon>Rhodospirillaceae</taxon>
        <taxon>Magnetospirillum</taxon>
    </lineage>
</organism>
<dbReference type="Pfam" id="PF25917">
    <property type="entry name" value="BSH_RND"/>
    <property type="match status" value="1"/>
</dbReference>
<dbReference type="InterPro" id="IPR058625">
    <property type="entry name" value="MdtA-like_BSH"/>
</dbReference>
<gene>
    <name evidence="4" type="ORF">K678_12826</name>
</gene>
<name>S9TFL5_MAGFU</name>
<feature type="coiled-coil region" evidence="1">
    <location>
        <begin position="95"/>
        <end position="223"/>
    </location>
</feature>
<dbReference type="Gene3D" id="1.10.287.470">
    <property type="entry name" value="Helix hairpin bin"/>
    <property type="match status" value="2"/>
</dbReference>
<comment type="caution">
    <text evidence="4">The sequence shown here is derived from an EMBL/GenBank/DDBJ whole genome shotgun (WGS) entry which is preliminary data.</text>
</comment>
<keyword evidence="1" id="KW-0175">Coiled coil</keyword>
<dbReference type="EMBL" id="AQPH01000054">
    <property type="protein sequence ID" value="EPY01056.1"/>
    <property type="molecule type" value="Genomic_DNA"/>
</dbReference>
<dbReference type="AlphaFoldDB" id="S9TFL5"/>
<feature type="domain" description="CusB-like beta-barrel" evidence="3">
    <location>
        <begin position="264"/>
        <end position="306"/>
    </location>
</feature>
<dbReference type="Gene3D" id="2.40.50.100">
    <property type="match status" value="1"/>
</dbReference>
<sequence>MLPPRRMDPMADPQKPPAHKKKVVALALVGGLAVLIAAGQIYHQTHGRYFQSTNNAYVQADSVTVSSKVAGIVEQVLVSANQDVQYGDPLVRIDARDYRAQAAQAEAEIGMARAQADNTRAQIREQQAAIAQARARLDAARESARFAEAEVARYEPLVASGAETRQQLARLRTEARQANAELAGHHAALAHAERRITALEAGVAQAEAQARAAEARLRVATVNVEASLITASTDGRIGNLAVRTGQYAQIGQRMMAVVPLGRLYVEANFKETQVGLMRIGQPVRIEVDALPNVEIVGRVTSISPGTGAQFSLLPPQNATGNFTKIVQRVPVRIAIEAAASVQALLVPGLSVEAEVDTRSASDDLTRLAQAGGGR</sequence>